<dbReference type="InterPro" id="IPR025963">
    <property type="entry name" value="FLgD_Tudor"/>
</dbReference>
<dbReference type="AlphaFoldDB" id="A0A1C3JML9"/>
<dbReference type="InterPro" id="IPR005648">
    <property type="entry name" value="FlgD"/>
</dbReference>
<gene>
    <name evidence="8" type="primary">flgD</name>
    <name evidence="8" type="ORF">MGA5115_00444</name>
    <name evidence="9" type="ORF">MGA5116_02005</name>
</gene>
<dbReference type="OrthoDB" id="9785233at2"/>
<protein>
    <recommendedName>
        <fullName evidence="2 5">Basal-body rod modification protein FlgD</fullName>
    </recommendedName>
</protein>
<evidence type="ECO:0000256" key="4">
    <source>
        <dbReference type="ARBA" id="ARBA00024746"/>
    </source>
</evidence>
<comment type="function">
    <text evidence="4 5">Required for flagellar hook formation. May act as a scaffolding protein.</text>
</comment>
<organism evidence="8 11">
    <name type="scientific">Marinomonas gallaica</name>
    <dbReference type="NCBI Taxonomy" id="1806667"/>
    <lineage>
        <taxon>Bacteria</taxon>
        <taxon>Pseudomonadati</taxon>
        <taxon>Pseudomonadota</taxon>
        <taxon>Gammaproteobacteria</taxon>
        <taxon>Oceanospirillales</taxon>
        <taxon>Oceanospirillaceae</taxon>
        <taxon>Marinomonas</taxon>
    </lineage>
</organism>
<dbReference type="GO" id="GO:0044781">
    <property type="term" value="P:bacterial-type flagellum organization"/>
    <property type="evidence" value="ECO:0007669"/>
    <property type="project" value="UniProtKB-UniRule"/>
</dbReference>
<feature type="domain" description="FlgD/Vpr Ig-like" evidence="6">
    <location>
        <begin position="121"/>
        <end position="189"/>
    </location>
</feature>
<dbReference type="EMBL" id="FLRA01000002">
    <property type="protein sequence ID" value="SBT16364.1"/>
    <property type="molecule type" value="Genomic_DNA"/>
</dbReference>
<evidence type="ECO:0000313" key="10">
    <source>
        <dbReference type="Proteomes" id="UP000092840"/>
    </source>
</evidence>
<dbReference type="Pfam" id="PF03963">
    <property type="entry name" value="FlgD"/>
    <property type="match status" value="1"/>
</dbReference>
<sequence length="234" mass="24859">MMSDINTNSALSGLISKYGTDEAKAKNGITSTTSTESSEGIGNQDVFLQLYIEQLKNQDPTQPQETGDMVSQMAEFSSLERLTSMASEMSNMTEALMSNQALTASTLVGKSVFASQSSATITEGSAVQIRTSFPDDALTNKLEVTDSAGQTVKTIDLLKEEFAWDGTNDAGEAVPSGEYNFKVTSRNADGEVTELDTELPARINSVTINGEQGTTLNVQGVGSLKLSSELEIIG</sequence>
<dbReference type="Pfam" id="PF13860">
    <property type="entry name" value="FlgD_ig"/>
    <property type="match status" value="1"/>
</dbReference>
<evidence type="ECO:0000256" key="2">
    <source>
        <dbReference type="ARBA" id="ARBA00016013"/>
    </source>
</evidence>
<dbReference type="Gene3D" id="2.30.30.910">
    <property type="match status" value="1"/>
</dbReference>
<keyword evidence="10" id="KW-1185">Reference proteome</keyword>
<accession>A0A1C3JML9</accession>
<dbReference type="InterPro" id="IPR025965">
    <property type="entry name" value="FlgD/Vpr_Ig-like"/>
</dbReference>
<evidence type="ECO:0000259" key="7">
    <source>
        <dbReference type="Pfam" id="PF13861"/>
    </source>
</evidence>
<proteinExistence type="inferred from homology"/>
<evidence type="ECO:0000256" key="3">
    <source>
        <dbReference type="ARBA" id="ARBA00022795"/>
    </source>
</evidence>
<evidence type="ECO:0000259" key="6">
    <source>
        <dbReference type="Pfam" id="PF13860"/>
    </source>
</evidence>
<evidence type="ECO:0000313" key="11">
    <source>
        <dbReference type="Proteomes" id="UP000092871"/>
    </source>
</evidence>
<feature type="domain" description="FlgD Tudor-like" evidence="7">
    <location>
        <begin position="99"/>
        <end position="227"/>
    </location>
</feature>
<reference evidence="9 10" key="2">
    <citation type="submission" date="2016-06" db="EMBL/GenBank/DDBJ databases">
        <authorList>
            <person name="Rodrigo-Torres L."/>
            <person name="Arahal D.R."/>
        </authorList>
    </citation>
    <scope>NUCLEOTIDE SEQUENCE [LARGE SCALE GENOMIC DNA]</scope>
    <source>
        <strain evidence="9 10">CECT 5116</strain>
    </source>
</reference>
<dbReference type="Proteomes" id="UP000092840">
    <property type="component" value="Unassembled WGS sequence"/>
</dbReference>
<name>A0A1C3JML9_9GAMM</name>
<evidence type="ECO:0000256" key="5">
    <source>
        <dbReference type="RuleBase" id="RU362076"/>
    </source>
</evidence>
<dbReference type="Proteomes" id="UP000092871">
    <property type="component" value="Unassembled WGS sequence"/>
</dbReference>
<evidence type="ECO:0000313" key="9">
    <source>
        <dbReference type="EMBL" id="SBT21412.1"/>
    </source>
</evidence>
<evidence type="ECO:0000256" key="1">
    <source>
        <dbReference type="ARBA" id="ARBA00010577"/>
    </source>
</evidence>
<dbReference type="EMBL" id="FLRB01000012">
    <property type="protein sequence ID" value="SBT21412.1"/>
    <property type="molecule type" value="Genomic_DNA"/>
</dbReference>
<dbReference type="Pfam" id="PF13861">
    <property type="entry name" value="FLgD_tudor"/>
    <property type="match status" value="1"/>
</dbReference>
<dbReference type="Gene3D" id="2.60.40.4070">
    <property type="match status" value="1"/>
</dbReference>
<dbReference type="RefSeq" id="WP_083202962.1">
    <property type="nucleotide sequence ID" value="NZ_FLRA01000002.1"/>
</dbReference>
<comment type="similarity">
    <text evidence="1 5">Belongs to the FlgD family.</text>
</comment>
<keyword evidence="3 5" id="KW-1005">Bacterial flagellum biogenesis</keyword>
<evidence type="ECO:0000313" key="8">
    <source>
        <dbReference type="EMBL" id="SBT16364.1"/>
    </source>
</evidence>
<reference evidence="8 11" key="1">
    <citation type="submission" date="2016-06" db="EMBL/GenBank/DDBJ databases">
        <authorList>
            <person name="Kjaerup R.B."/>
            <person name="Dalgaard T.S."/>
            <person name="Juul-Madsen H.R."/>
        </authorList>
    </citation>
    <scope>NUCLEOTIDE SEQUENCE [LARGE SCALE GENOMIC DNA]</scope>
    <source>
        <strain evidence="8 11">CECT 5115</strain>
    </source>
</reference>